<name>A0A2S8I0P4_BURCE</name>
<proteinExistence type="predicted"/>
<gene>
    <name evidence="1" type="ORF">C5615_36480</name>
</gene>
<evidence type="ECO:0000313" key="2">
    <source>
        <dbReference type="Proteomes" id="UP000238206"/>
    </source>
</evidence>
<dbReference type="RefSeq" id="WP_105393711.1">
    <property type="nucleotide sequence ID" value="NZ_PUIQ01000091.1"/>
</dbReference>
<accession>A0A2S8I0P4</accession>
<dbReference type="EMBL" id="PUIQ01000091">
    <property type="protein sequence ID" value="PQP08390.1"/>
    <property type="molecule type" value="Genomic_DNA"/>
</dbReference>
<evidence type="ECO:0000313" key="1">
    <source>
        <dbReference type="EMBL" id="PQP08390.1"/>
    </source>
</evidence>
<comment type="caution">
    <text evidence="1">The sequence shown here is derived from an EMBL/GenBank/DDBJ whole genome shotgun (WGS) entry which is preliminary data.</text>
</comment>
<dbReference type="Proteomes" id="UP000238206">
    <property type="component" value="Unassembled WGS sequence"/>
</dbReference>
<sequence>MQTPTPAAHVTALATSLDYDQRITYLRKLCAADVRVDVFVASARALGFVVSWDLARGTPLLSWMH</sequence>
<reference evidence="1 2" key="1">
    <citation type="submission" date="2018-02" db="EMBL/GenBank/DDBJ databases">
        <title>Draft genome sequencing of Burkholderia cepacia Y14-15.</title>
        <authorList>
            <person name="Zheng B.-X."/>
        </authorList>
    </citation>
    <scope>NUCLEOTIDE SEQUENCE [LARGE SCALE GENOMIC DNA]</scope>
    <source>
        <strain evidence="1 2">Y14-15</strain>
    </source>
</reference>
<dbReference type="AlphaFoldDB" id="A0A2S8I0P4"/>
<protein>
    <submittedName>
        <fullName evidence="1">Uncharacterized protein</fullName>
    </submittedName>
</protein>
<organism evidence="1 2">
    <name type="scientific">Burkholderia cepacia</name>
    <name type="common">Pseudomonas cepacia</name>
    <dbReference type="NCBI Taxonomy" id="292"/>
    <lineage>
        <taxon>Bacteria</taxon>
        <taxon>Pseudomonadati</taxon>
        <taxon>Pseudomonadota</taxon>
        <taxon>Betaproteobacteria</taxon>
        <taxon>Burkholderiales</taxon>
        <taxon>Burkholderiaceae</taxon>
        <taxon>Burkholderia</taxon>
        <taxon>Burkholderia cepacia complex</taxon>
    </lineage>
</organism>